<dbReference type="AlphaFoldDB" id="A0A1F6D9R6"/>
<dbReference type="Gene3D" id="2.30.42.10">
    <property type="match status" value="1"/>
</dbReference>
<dbReference type="GO" id="GO:0004222">
    <property type="term" value="F:metalloendopeptidase activity"/>
    <property type="evidence" value="ECO:0007669"/>
    <property type="project" value="InterPro"/>
</dbReference>
<evidence type="ECO:0000256" key="1">
    <source>
        <dbReference type="ARBA" id="ARBA00001947"/>
    </source>
</evidence>
<keyword evidence="5 11" id="KW-0812">Transmembrane</keyword>
<evidence type="ECO:0000256" key="8">
    <source>
        <dbReference type="ARBA" id="ARBA00022989"/>
    </source>
</evidence>
<sequence length="363" mass="37637">MLTVLLVVGILVFLIVIHELGHFIAAKLFRVRVEEFGIGYPPRAFTLGKIGDTEYTLNWIPFGGFVRLFGDVGEAQHGTGSFVDARRGVQAAVLVAGVAMNALAAWGLFTAAYHVGIPRVVEEPTAGVVAHLIVANVVPGSPADVAGIAAGDEVLGLEDARREAVPQLTPAAFAEFVQENPGRQLFITFLHAGATTSAPVTPAHAVIPREEGKAALGVAIVLVSSQSLPWGNAAVEAFSATKGAFLSVVRGLGTIVGRALAGAPSLSDIVGPIGLVSVVGDAARTGLGEVFALAAFISVNLAIINLIPVPALDGGRLLVLGIEAAMRRSAPKLALQMLNALGVVLIIFLMITVTYQDITRLLS</sequence>
<feature type="transmembrane region" description="Helical" evidence="11">
    <location>
        <begin position="333"/>
        <end position="355"/>
    </location>
</feature>
<evidence type="ECO:0000256" key="9">
    <source>
        <dbReference type="ARBA" id="ARBA00023049"/>
    </source>
</evidence>
<keyword evidence="7" id="KW-0862">Zinc</keyword>
<dbReference type="Pfam" id="PF02163">
    <property type="entry name" value="Peptidase_M50"/>
    <property type="match status" value="1"/>
</dbReference>
<reference evidence="13 14" key="1">
    <citation type="journal article" date="2016" name="Nat. Commun.">
        <title>Thousands of microbial genomes shed light on interconnected biogeochemical processes in an aquifer system.</title>
        <authorList>
            <person name="Anantharaman K."/>
            <person name="Brown C.T."/>
            <person name="Hug L.A."/>
            <person name="Sharon I."/>
            <person name="Castelle C.J."/>
            <person name="Probst A.J."/>
            <person name="Thomas B.C."/>
            <person name="Singh A."/>
            <person name="Wilkins M.J."/>
            <person name="Karaoz U."/>
            <person name="Brodie E.L."/>
            <person name="Williams K.H."/>
            <person name="Hubbard S.S."/>
            <person name="Banfield J.F."/>
        </authorList>
    </citation>
    <scope>NUCLEOTIDE SEQUENCE [LARGE SCALE GENOMIC DNA]</scope>
</reference>
<dbReference type="SUPFAM" id="SSF50156">
    <property type="entry name" value="PDZ domain-like"/>
    <property type="match status" value="1"/>
</dbReference>
<dbReference type="InterPro" id="IPR036034">
    <property type="entry name" value="PDZ_sf"/>
</dbReference>
<keyword evidence="6" id="KW-0378">Hydrolase</keyword>
<organism evidence="13 14">
    <name type="scientific">Candidatus Kaiserbacteria bacterium RIFCSPHIGHO2_01_FULL_55_17</name>
    <dbReference type="NCBI Taxonomy" id="1798484"/>
    <lineage>
        <taxon>Bacteria</taxon>
        <taxon>Candidatus Kaiseribacteriota</taxon>
    </lineage>
</organism>
<comment type="caution">
    <text evidence="13">The sequence shown here is derived from an EMBL/GenBank/DDBJ whole genome shotgun (WGS) entry which is preliminary data.</text>
</comment>
<keyword evidence="4" id="KW-0645">Protease</keyword>
<accession>A0A1F6D9R6</accession>
<keyword evidence="8 11" id="KW-1133">Transmembrane helix</keyword>
<dbReference type="InterPro" id="IPR008915">
    <property type="entry name" value="Peptidase_M50"/>
</dbReference>
<comment type="subcellular location">
    <subcellularLocation>
        <location evidence="2">Membrane</location>
        <topology evidence="2">Multi-pass membrane protein</topology>
    </subcellularLocation>
</comment>
<evidence type="ECO:0000256" key="4">
    <source>
        <dbReference type="ARBA" id="ARBA00022670"/>
    </source>
</evidence>
<evidence type="ECO:0000313" key="13">
    <source>
        <dbReference type="EMBL" id="OGG57742.1"/>
    </source>
</evidence>
<comment type="cofactor">
    <cofactor evidence="1">
        <name>Zn(2+)</name>
        <dbReference type="ChEBI" id="CHEBI:29105"/>
    </cofactor>
</comment>
<dbReference type="PANTHER" id="PTHR42837:SF2">
    <property type="entry name" value="MEMBRANE METALLOPROTEASE ARASP2, CHLOROPLASTIC-RELATED"/>
    <property type="match status" value="1"/>
</dbReference>
<keyword evidence="9" id="KW-0482">Metalloprotease</keyword>
<protein>
    <recommendedName>
        <fullName evidence="12">Peptidase M50 domain-containing protein</fullName>
    </recommendedName>
</protein>
<evidence type="ECO:0000256" key="5">
    <source>
        <dbReference type="ARBA" id="ARBA00022692"/>
    </source>
</evidence>
<gene>
    <name evidence="13" type="ORF">A2853_02860</name>
</gene>
<dbReference type="Proteomes" id="UP000177958">
    <property type="component" value="Unassembled WGS sequence"/>
</dbReference>
<evidence type="ECO:0000256" key="10">
    <source>
        <dbReference type="ARBA" id="ARBA00023136"/>
    </source>
</evidence>
<comment type="similarity">
    <text evidence="3">Belongs to the peptidase M50B family.</text>
</comment>
<dbReference type="CDD" id="cd06163">
    <property type="entry name" value="S2P-M50_PDZ_RseP-like"/>
    <property type="match status" value="1"/>
</dbReference>
<evidence type="ECO:0000259" key="12">
    <source>
        <dbReference type="Pfam" id="PF02163"/>
    </source>
</evidence>
<dbReference type="GO" id="GO:0016020">
    <property type="term" value="C:membrane"/>
    <property type="evidence" value="ECO:0007669"/>
    <property type="project" value="UniProtKB-SubCell"/>
</dbReference>
<dbReference type="EMBL" id="MFKX01000012">
    <property type="protein sequence ID" value="OGG57742.1"/>
    <property type="molecule type" value="Genomic_DNA"/>
</dbReference>
<proteinExistence type="inferred from homology"/>
<feature type="domain" description="Peptidase M50" evidence="12">
    <location>
        <begin position="10"/>
        <end position="349"/>
    </location>
</feature>
<evidence type="ECO:0000256" key="2">
    <source>
        <dbReference type="ARBA" id="ARBA00004141"/>
    </source>
</evidence>
<dbReference type="InterPro" id="IPR004387">
    <property type="entry name" value="Pept_M50_Zn"/>
</dbReference>
<evidence type="ECO:0000256" key="3">
    <source>
        <dbReference type="ARBA" id="ARBA00007931"/>
    </source>
</evidence>
<evidence type="ECO:0000256" key="11">
    <source>
        <dbReference type="SAM" id="Phobius"/>
    </source>
</evidence>
<evidence type="ECO:0000256" key="7">
    <source>
        <dbReference type="ARBA" id="ARBA00022833"/>
    </source>
</evidence>
<evidence type="ECO:0000256" key="6">
    <source>
        <dbReference type="ARBA" id="ARBA00022801"/>
    </source>
</evidence>
<dbReference type="GO" id="GO:0006508">
    <property type="term" value="P:proteolysis"/>
    <property type="evidence" value="ECO:0007669"/>
    <property type="project" value="UniProtKB-KW"/>
</dbReference>
<evidence type="ECO:0000313" key="14">
    <source>
        <dbReference type="Proteomes" id="UP000177958"/>
    </source>
</evidence>
<feature type="transmembrane region" description="Helical" evidence="11">
    <location>
        <begin position="290"/>
        <end position="312"/>
    </location>
</feature>
<keyword evidence="10 11" id="KW-0472">Membrane</keyword>
<name>A0A1F6D9R6_9BACT</name>
<dbReference type="PANTHER" id="PTHR42837">
    <property type="entry name" value="REGULATOR OF SIGMA-E PROTEASE RSEP"/>
    <property type="match status" value="1"/>
</dbReference>